<keyword evidence="2" id="KW-1185">Reference proteome</keyword>
<reference evidence="2" key="1">
    <citation type="journal article" date="2014" name="Science">
        <title>The coffee genome provides insight into the convergent evolution of caffeine biosynthesis.</title>
        <authorList>
            <person name="Denoeud F."/>
            <person name="Carretero-Paulet L."/>
            <person name="Dereeper A."/>
            <person name="Droc G."/>
            <person name="Guyot R."/>
            <person name="Pietrella M."/>
            <person name="Zheng C."/>
            <person name="Alberti A."/>
            <person name="Anthony F."/>
            <person name="Aprea G."/>
            <person name="Aury J.M."/>
            <person name="Bento P."/>
            <person name="Bernard M."/>
            <person name="Bocs S."/>
            <person name="Campa C."/>
            <person name="Cenci A."/>
            <person name="Combes M.C."/>
            <person name="Crouzillat D."/>
            <person name="Da Silva C."/>
            <person name="Daddiego L."/>
            <person name="De Bellis F."/>
            <person name="Dussert S."/>
            <person name="Garsmeur O."/>
            <person name="Gayraud T."/>
            <person name="Guignon V."/>
            <person name="Jahn K."/>
            <person name="Jamilloux V."/>
            <person name="Joet T."/>
            <person name="Labadie K."/>
            <person name="Lan T."/>
            <person name="Leclercq J."/>
            <person name="Lepelley M."/>
            <person name="Leroy T."/>
            <person name="Li L.T."/>
            <person name="Librado P."/>
            <person name="Lopez L."/>
            <person name="Munoz A."/>
            <person name="Noel B."/>
            <person name="Pallavicini A."/>
            <person name="Perrotta G."/>
            <person name="Poncet V."/>
            <person name="Pot D."/>
            <person name="Priyono X."/>
            <person name="Rigoreau M."/>
            <person name="Rouard M."/>
            <person name="Rozas J."/>
            <person name="Tranchant-Dubreuil C."/>
            <person name="VanBuren R."/>
            <person name="Zhang Q."/>
            <person name="Andrade A.C."/>
            <person name="Argout X."/>
            <person name="Bertrand B."/>
            <person name="de Kochko A."/>
            <person name="Graziosi G."/>
            <person name="Henry R.J."/>
            <person name="Jayarama X."/>
            <person name="Ming R."/>
            <person name="Nagai C."/>
            <person name="Rounsley S."/>
            <person name="Sankoff D."/>
            <person name="Giuliano G."/>
            <person name="Albert V.A."/>
            <person name="Wincker P."/>
            <person name="Lashermes P."/>
        </authorList>
    </citation>
    <scope>NUCLEOTIDE SEQUENCE [LARGE SCALE GENOMIC DNA]</scope>
    <source>
        <strain evidence="2">cv. DH200-94</strain>
    </source>
</reference>
<dbReference type="EMBL" id="HG739129">
    <property type="protein sequence ID" value="CDP10511.1"/>
    <property type="molecule type" value="Genomic_DNA"/>
</dbReference>
<dbReference type="AlphaFoldDB" id="A0A068UPZ9"/>
<accession>A0A068UPZ9</accession>
<dbReference type="Proteomes" id="UP000295252">
    <property type="component" value="Chromosome VIII"/>
</dbReference>
<sequence>MNIRYAYRRSGVQPLPSTKLSAPHGQFGWSQQASLGAGVQCPQGSESCNYRVRGDGASPSWSEWD</sequence>
<evidence type="ECO:0000313" key="1">
    <source>
        <dbReference type="EMBL" id="CDP10511.1"/>
    </source>
</evidence>
<name>A0A068UPZ9_COFCA</name>
<evidence type="ECO:0000313" key="2">
    <source>
        <dbReference type="Proteomes" id="UP000295252"/>
    </source>
</evidence>
<gene>
    <name evidence="1" type="ORF">GSCOC_T00031259001</name>
</gene>
<proteinExistence type="predicted"/>
<dbReference type="Gramene" id="CDP10511">
    <property type="protein sequence ID" value="CDP10511"/>
    <property type="gene ID" value="GSCOC_T00031259001"/>
</dbReference>
<protein>
    <submittedName>
        <fullName evidence="1">Uncharacterized protein</fullName>
    </submittedName>
</protein>
<organism evidence="1 2">
    <name type="scientific">Coffea canephora</name>
    <name type="common">Robusta coffee</name>
    <dbReference type="NCBI Taxonomy" id="49390"/>
    <lineage>
        <taxon>Eukaryota</taxon>
        <taxon>Viridiplantae</taxon>
        <taxon>Streptophyta</taxon>
        <taxon>Embryophyta</taxon>
        <taxon>Tracheophyta</taxon>
        <taxon>Spermatophyta</taxon>
        <taxon>Magnoliopsida</taxon>
        <taxon>eudicotyledons</taxon>
        <taxon>Gunneridae</taxon>
        <taxon>Pentapetalae</taxon>
        <taxon>asterids</taxon>
        <taxon>lamiids</taxon>
        <taxon>Gentianales</taxon>
        <taxon>Rubiaceae</taxon>
        <taxon>Ixoroideae</taxon>
        <taxon>Gardenieae complex</taxon>
        <taxon>Bertiereae - Coffeeae clade</taxon>
        <taxon>Coffeeae</taxon>
        <taxon>Coffea</taxon>
    </lineage>
</organism>
<dbReference type="InParanoid" id="A0A068UPZ9"/>